<feature type="region of interest" description="Disordered" evidence="10">
    <location>
        <begin position="1968"/>
        <end position="2006"/>
    </location>
</feature>
<dbReference type="PANTHER" id="PTHR47162:SF8">
    <property type="entry name" value="METHYL-CPG-BINDING DOMAIN-CONTAINING PROTEIN 9"/>
    <property type="match status" value="1"/>
</dbReference>
<keyword evidence="3" id="KW-0479">Metal-binding</keyword>
<feature type="compositionally biased region" description="Basic residues" evidence="10">
    <location>
        <begin position="2171"/>
        <end position="2184"/>
    </location>
</feature>
<evidence type="ECO:0008006" key="15">
    <source>
        <dbReference type="Google" id="ProtNLM"/>
    </source>
</evidence>
<dbReference type="CDD" id="cd15519">
    <property type="entry name" value="PHD1_Lid2p_like"/>
    <property type="match status" value="1"/>
</dbReference>
<evidence type="ECO:0000256" key="3">
    <source>
        <dbReference type="ARBA" id="ARBA00022723"/>
    </source>
</evidence>
<reference evidence="13 14" key="1">
    <citation type="submission" date="2023-01" db="EMBL/GenBank/DDBJ databases">
        <authorList>
            <person name="Kreplak J."/>
        </authorList>
    </citation>
    <scope>NUCLEOTIDE SEQUENCE [LARGE SCALE GENOMIC DNA]</scope>
</reference>
<evidence type="ECO:0000256" key="2">
    <source>
        <dbReference type="ARBA" id="ARBA00007444"/>
    </source>
</evidence>
<accession>A0AAV0ZCA1</accession>
<dbReference type="InterPro" id="IPR003888">
    <property type="entry name" value="FYrich_N"/>
</dbReference>
<dbReference type="PROSITE" id="PS50014">
    <property type="entry name" value="BROMODOMAIN_2"/>
    <property type="match status" value="1"/>
</dbReference>
<keyword evidence="4 9" id="KW-0863">Zinc-finger</keyword>
<dbReference type="InterPro" id="IPR013083">
    <property type="entry name" value="Znf_RING/FYVE/PHD"/>
</dbReference>
<feature type="region of interest" description="Disordered" evidence="10">
    <location>
        <begin position="865"/>
        <end position="884"/>
    </location>
</feature>
<evidence type="ECO:0000259" key="11">
    <source>
        <dbReference type="PROSITE" id="PS50014"/>
    </source>
</evidence>
<dbReference type="PROSITE" id="PS51542">
    <property type="entry name" value="FYRN"/>
    <property type="match status" value="1"/>
</dbReference>
<dbReference type="Pfam" id="PF15612">
    <property type="entry name" value="WHIM1"/>
    <property type="match status" value="1"/>
</dbReference>
<evidence type="ECO:0000256" key="1">
    <source>
        <dbReference type="ARBA" id="ARBA00004123"/>
    </source>
</evidence>
<dbReference type="InterPro" id="IPR019786">
    <property type="entry name" value="Zinc_finger_PHD-type_CS"/>
</dbReference>
<dbReference type="InterPro" id="IPR001739">
    <property type="entry name" value="Methyl_CpG_DNA-bd"/>
</dbReference>
<dbReference type="InterPro" id="IPR036427">
    <property type="entry name" value="Bromodomain-like_sf"/>
</dbReference>
<protein>
    <recommendedName>
        <fullName evidence="15">Methyl-CpG-binding domain-containing protein 9</fullName>
    </recommendedName>
</protein>
<dbReference type="GO" id="GO:0003677">
    <property type="term" value="F:DNA binding"/>
    <property type="evidence" value="ECO:0007669"/>
    <property type="project" value="InterPro"/>
</dbReference>
<dbReference type="PROSITE" id="PS50016">
    <property type="entry name" value="ZF_PHD_2"/>
    <property type="match status" value="2"/>
</dbReference>
<feature type="region of interest" description="Disordered" evidence="10">
    <location>
        <begin position="2160"/>
        <end position="2184"/>
    </location>
</feature>
<sequence>MIMELTESSAANLNNLPLLPPQQPPHNNLQDTRSILCIDLNEIPSPSSSFLETLPDLTIDIVRTYHENPPPPPGGPAALPGGSTSCAVCAKPGGGGDGNCLVCDGCERSFHLACAGIRGGGGRQVAASLGEWVCGECSAGGVKSKRWPLGVKSKQLLDINASPPSDVDGEELHDARKHTMGDKSFGTNQFGDPVTYSTFYNGSVFGLQRASGVMTHAVRVGFEDILNHTQAMARRFEEVPSQSPNESILLALRDFISERHGVLEEGWRVELRQSMISPDLYAVYCAPDGKIFDSVYEVANYLGLPSGYNSMESEIKNEMSLSLGGPHISRKRKSSRTLTANGYAEKQGTMINSNYKDCSSDGLIMECANAQGSIPKATEIGRKENSHTDPDQFADGLPLQFKDFYVLSLGKVDGRPSYYDVNLTFPVGYESSWHDKITGSLFMCQVLDGGDSGPIFRIKRCSCSKFPIPDGSTILSMQSHCQFVSETNEFQRETNDSMDFDGDESIQMILLEPCAPTENDILSCVTSCSNEAYASEGLRPVAGSVQDNIGNSFADDMDFGDEIGEVLVEERSPIFAWKLISQKLVSACKDICKKKGNLKLYCKHVVSEMGLHKWDLRNGKSDTHFPSMDKFCGYPGFVSIPNTLYADSDPTGLYELLGKWLEQDRFGLDVEFVQEVLEQLPGVQDSLQYELLSSRTNSSSLPTVENGFLVVECKGQSKYQDEAAAVQGLYRRHKKARLTESFVKEDRCPPPGKPLCSRAPTELIGDIFEVWEHLDRFHEILDLKEPLLLEELEKELINPWFDELEFPEKLERGMGRNQVSYSQGGNDDFRLISEAGPSGSTECSFIQVETEAMKEEAQVAALVDPNSEPGETRGRRGRRKDIDSAVPAKRTKVNMLPINELTWPELARRYILAFLSMDGNLESAEITARESGKVFRCLRGDGGLLCGSLTGVAGMEIDALLLAEATAKIFGSLSRENDVLIMEENESDAKDASEMKLANDGKIPEWAQVLEPVRKLPTNVGTRIRKCVNDALDKNPPDWAKKILEHSISKAVYKGNASGPTKKAVLSVLNEVTNGVQLNTNKERKKKIVLSISDIIMKQCRIVLRRAAAADDSKVFCNLLGRKLVNSSDNDDEGLLGSPAMVARPLDFRTIDLRLASGAYDGSHEAFLEDVRELWSNVRVAFGDQPDLVELADKLSQNFELLYDEEVVTYVQKFAEYAKVGCLSAEMKKEVDVFIASTNDIPKAPWDEGVCKVCGVDRDDDSVLLCDTCDAEYHKYCLNPPLVRIPEGNWYCPSCIGGKHSTQDVTEPAKITRKRGSKKFQGEVICLYLEALTHLSAVMEEKEYWEYSVGERMLLLKFLCGELLSSSLIRQHLEQCAESSVELHQKLRALSVEWKNLKIKEDVLSTKAAKFELLSQSTNGEVVLKDGFTSVFSNTSKCLFKPHTATSNPNGLGVFVDSLPSEEIPKEKSRFNSVDKSISVTHSDSDSQNMNSIEGQLRTVHVVVESPCTDKSPKYFPSPNHMPQGINGYSGATHIQGIHQKCEVRDVSTSASYQQQGQCVPVEISQNAVNELEPYHLELNAIKHNISLLQDSITSIGSQLSKVPVRREFLGIDSIGRLYWALGTPSKRSRIVVDASAVLQHRKGLSASKDFVDKFSARQHWALCEKDNYKMLGLMKDCSPLSSLPLNASGNSSPWIAYETDSEIEELLGWLTDNDPKEKELRDSIMLAPKHKLQEFVNAHTECQVDDQVPRSSPSNSLVTKATSLLEKNYSPYFELDNAEVVKEQSKKNRTTTDEKLCRCECLEPIWPSRKHCLYCHKTFLTDVEFEVHNDGKCSAELLALEKNKDKNGSSKGRGNLKCDTSHEKSRAYAETAGNSINKCSKLSLNLIKFSNEGSSCPFNFEAVCSKFETDDSNKKLVREIGLIASDGVPSFIPSVSPFVSDFTLFLSLKGDGIVGGASNVSESRVSQENTDGAGICHESGKPTQSLAANESNETGKSSKLGEQRDGKLSFSNSVSDMGVYGCCVVPSSSLRPLVGKVSHILRQLKINLLDMDAALPEVAIRPSRAQLDRRQAWRAFVKSAQTIYEMIQATIALEDMIKTEFLRNDWWYWSSFSAAAKSSTLPSLALRIYSLDSAIMYEKMPNSSLTDSSDPPAVAEQKLVITVDADKTKASRKSNRKRKESDS</sequence>
<dbReference type="Proteomes" id="UP001157006">
    <property type="component" value="Chromosome 1S"/>
</dbReference>
<dbReference type="CDD" id="cd04369">
    <property type="entry name" value="Bromodomain"/>
    <property type="match status" value="1"/>
</dbReference>
<gene>
    <name evidence="13" type="ORF">VFH_I142880</name>
</gene>
<dbReference type="SUPFAM" id="SSF57903">
    <property type="entry name" value="FYVE/PHD zinc finger"/>
    <property type="match status" value="2"/>
</dbReference>
<keyword evidence="5" id="KW-0862">Zinc</keyword>
<dbReference type="Pfam" id="PF00439">
    <property type="entry name" value="Bromodomain"/>
    <property type="match status" value="1"/>
</dbReference>
<dbReference type="Gene3D" id="1.20.920.10">
    <property type="entry name" value="Bromodomain-like"/>
    <property type="match status" value="1"/>
</dbReference>
<dbReference type="GO" id="GO:0005634">
    <property type="term" value="C:nucleus"/>
    <property type="evidence" value="ECO:0007669"/>
    <property type="project" value="UniProtKB-SubCell"/>
</dbReference>
<evidence type="ECO:0000313" key="13">
    <source>
        <dbReference type="EMBL" id="CAI8594462.1"/>
    </source>
</evidence>
<dbReference type="EMBL" id="OX451735">
    <property type="protein sequence ID" value="CAI8594462.1"/>
    <property type="molecule type" value="Genomic_DNA"/>
</dbReference>
<comment type="subcellular location">
    <subcellularLocation>
        <location evidence="1">Nucleus</location>
    </subcellularLocation>
</comment>
<evidence type="ECO:0000256" key="6">
    <source>
        <dbReference type="ARBA" id="ARBA00023117"/>
    </source>
</evidence>
<evidence type="ECO:0000256" key="5">
    <source>
        <dbReference type="ARBA" id="ARBA00022833"/>
    </source>
</evidence>
<dbReference type="GO" id="GO:0000785">
    <property type="term" value="C:chromatin"/>
    <property type="evidence" value="ECO:0007669"/>
    <property type="project" value="UniProtKB-ARBA"/>
</dbReference>
<evidence type="ECO:0000256" key="4">
    <source>
        <dbReference type="ARBA" id="ARBA00022771"/>
    </source>
</evidence>
<evidence type="ECO:0000256" key="7">
    <source>
        <dbReference type="ARBA" id="ARBA00023242"/>
    </source>
</evidence>
<dbReference type="Gene3D" id="3.30.40.10">
    <property type="entry name" value="Zinc/RING finger domain, C3HC4 (zinc finger)"/>
    <property type="match status" value="2"/>
</dbReference>
<dbReference type="PROSITE" id="PS01359">
    <property type="entry name" value="ZF_PHD_1"/>
    <property type="match status" value="2"/>
</dbReference>
<feature type="compositionally biased region" description="Polar residues" evidence="10">
    <location>
        <begin position="1982"/>
        <end position="1998"/>
    </location>
</feature>
<dbReference type="GO" id="GO:0008270">
    <property type="term" value="F:zinc ion binding"/>
    <property type="evidence" value="ECO:0007669"/>
    <property type="project" value="UniProtKB-KW"/>
</dbReference>
<dbReference type="InterPro" id="IPR011011">
    <property type="entry name" value="Znf_FYVE_PHD"/>
</dbReference>
<dbReference type="InterPro" id="IPR028942">
    <property type="entry name" value="WHIM1_dom"/>
</dbReference>
<feature type="domain" description="PHD-type" evidence="12">
    <location>
        <begin position="1248"/>
        <end position="1298"/>
    </location>
</feature>
<comment type="similarity">
    <text evidence="2">Belongs to the WAL family.</text>
</comment>
<evidence type="ECO:0000256" key="10">
    <source>
        <dbReference type="SAM" id="MobiDB-lite"/>
    </source>
</evidence>
<keyword evidence="7" id="KW-0539">Nucleus</keyword>
<keyword evidence="14" id="KW-1185">Reference proteome</keyword>
<dbReference type="Pfam" id="PF01429">
    <property type="entry name" value="MBD"/>
    <property type="match status" value="1"/>
</dbReference>
<evidence type="ECO:0000259" key="12">
    <source>
        <dbReference type="PROSITE" id="PS50016"/>
    </source>
</evidence>
<feature type="domain" description="PHD-type" evidence="12">
    <location>
        <begin position="83"/>
        <end position="140"/>
    </location>
</feature>
<dbReference type="PANTHER" id="PTHR47162">
    <property type="entry name" value="OS02G0192300 PROTEIN"/>
    <property type="match status" value="1"/>
</dbReference>
<dbReference type="SMART" id="SM00249">
    <property type="entry name" value="PHD"/>
    <property type="match status" value="2"/>
</dbReference>
<dbReference type="InterPro" id="IPR001487">
    <property type="entry name" value="Bromodomain"/>
</dbReference>
<dbReference type="Gene3D" id="3.30.160.360">
    <property type="match status" value="1"/>
</dbReference>
<name>A0AAV0ZCA1_VICFA</name>
<dbReference type="InterPro" id="IPR019787">
    <property type="entry name" value="Znf_PHD-finger"/>
</dbReference>
<dbReference type="SUPFAM" id="SSF47370">
    <property type="entry name" value="Bromodomain"/>
    <property type="match status" value="1"/>
</dbReference>
<proteinExistence type="inferred from homology"/>
<dbReference type="InterPro" id="IPR001965">
    <property type="entry name" value="Znf_PHD"/>
</dbReference>
<keyword evidence="6 8" id="KW-0103">Bromodomain</keyword>
<feature type="domain" description="Bromo" evidence="11">
    <location>
        <begin position="1141"/>
        <end position="1189"/>
    </location>
</feature>
<dbReference type="CDD" id="cd15489">
    <property type="entry name" value="PHD_SF"/>
    <property type="match status" value="1"/>
</dbReference>
<dbReference type="Pfam" id="PF00628">
    <property type="entry name" value="PHD"/>
    <property type="match status" value="2"/>
</dbReference>
<evidence type="ECO:0000313" key="14">
    <source>
        <dbReference type="Proteomes" id="UP001157006"/>
    </source>
</evidence>
<evidence type="ECO:0000256" key="9">
    <source>
        <dbReference type="PROSITE-ProRule" id="PRU00146"/>
    </source>
</evidence>
<organism evidence="13 14">
    <name type="scientific">Vicia faba</name>
    <name type="common">Broad bean</name>
    <name type="synonym">Faba vulgaris</name>
    <dbReference type="NCBI Taxonomy" id="3906"/>
    <lineage>
        <taxon>Eukaryota</taxon>
        <taxon>Viridiplantae</taxon>
        <taxon>Streptophyta</taxon>
        <taxon>Embryophyta</taxon>
        <taxon>Tracheophyta</taxon>
        <taxon>Spermatophyta</taxon>
        <taxon>Magnoliopsida</taxon>
        <taxon>eudicotyledons</taxon>
        <taxon>Gunneridae</taxon>
        <taxon>Pentapetalae</taxon>
        <taxon>rosids</taxon>
        <taxon>fabids</taxon>
        <taxon>Fabales</taxon>
        <taxon>Fabaceae</taxon>
        <taxon>Papilionoideae</taxon>
        <taxon>50 kb inversion clade</taxon>
        <taxon>NPAAA clade</taxon>
        <taxon>Hologalegina</taxon>
        <taxon>IRL clade</taxon>
        <taxon>Fabeae</taxon>
        <taxon>Vicia</taxon>
    </lineage>
</organism>
<evidence type="ECO:0000256" key="8">
    <source>
        <dbReference type="PROSITE-ProRule" id="PRU00035"/>
    </source>
</evidence>